<feature type="domain" description="Formiminotransferase N-terminal subdomain" evidence="1">
    <location>
        <begin position="22"/>
        <end position="244"/>
    </location>
</feature>
<gene>
    <name evidence="2" type="ORF">GUJ93_ZPchr0003g17933</name>
</gene>
<dbReference type="PANTHER" id="PTHR12234:SF5">
    <property type="entry name" value="PUTATIVE, EXPRESSED-RELATED"/>
    <property type="match status" value="1"/>
</dbReference>
<dbReference type="SMART" id="SM01222">
    <property type="entry name" value="FTCD_N"/>
    <property type="match status" value="1"/>
</dbReference>
<reference evidence="2" key="2">
    <citation type="submission" date="2021-02" db="EMBL/GenBank/DDBJ databases">
        <authorList>
            <person name="Kimball J.A."/>
            <person name="Haas M.W."/>
            <person name="Macchietto M."/>
            <person name="Kono T."/>
            <person name="Duquette J."/>
            <person name="Shao M."/>
        </authorList>
    </citation>
    <scope>NUCLEOTIDE SEQUENCE</scope>
    <source>
        <tissue evidence="2">Fresh leaf tissue</tissue>
    </source>
</reference>
<comment type="caution">
    <text evidence="2">The sequence shown here is derived from an EMBL/GenBank/DDBJ whole genome shotgun (WGS) entry which is preliminary data.</text>
</comment>
<dbReference type="Proteomes" id="UP000729402">
    <property type="component" value="Unassembled WGS sequence"/>
</dbReference>
<dbReference type="InterPro" id="IPR051623">
    <property type="entry name" value="FTCD"/>
</dbReference>
<reference evidence="2" key="1">
    <citation type="journal article" date="2021" name="bioRxiv">
        <title>Whole Genome Assembly and Annotation of Northern Wild Rice, Zizania palustris L., Supports a Whole Genome Duplication in the Zizania Genus.</title>
        <authorList>
            <person name="Haas M."/>
            <person name="Kono T."/>
            <person name="Macchietto M."/>
            <person name="Millas R."/>
            <person name="McGilp L."/>
            <person name="Shao M."/>
            <person name="Duquette J."/>
            <person name="Hirsch C.N."/>
            <person name="Kimball J."/>
        </authorList>
    </citation>
    <scope>NUCLEOTIDE SEQUENCE</scope>
    <source>
        <tissue evidence="2">Fresh leaf tissue</tissue>
    </source>
</reference>
<dbReference type="EMBL" id="JAAALK010000286">
    <property type="protein sequence ID" value="KAG8062654.1"/>
    <property type="molecule type" value="Genomic_DNA"/>
</dbReference>
<proteinExistence type="predicted"/>
<dbReference type="OrthoDB" id="48036at2759"/>
<evidence type="ECO:0000259" key="1">
    <source>
        <dbReference type="SMART" id="SM01222"/>
    </source>
</evidence>
<dbReference type="GO" id="GO:0016740">
    <property type="term" value="F:transferase activity"/>
    <property type="evidence" value="ECO:0007669"/>
    <property type="project" value="InterPro"/>
</dbReference>
<evidence type="ECO:0000313" key="2">
    <source>
        <dbReference type="EMBL" id="KAG8062654.1"/>
    </source>
</evidence>
<dbReference type="InterPro" id="IPR012886">
    <property type="entry name" value="Formiminotransferase_N"/>
</dbReference>
<protein>
    <recommendedName>
        <fullName evidence="1">Formiminotransferase N-terminal subdomain domain-containing protein</fullName>
    </recommendedName>
</protein>
<dbReference type="GO" id="GO:0005542">
    <property type="term" value="F:folic acid binding"/>
    <property type="evidence" value="ECO:0007669"/>
    <property type="project" value="InterPro"/>
</dbReference>
<dbReference type="Pfam" id="PF07837">
    <property type="entry name" value="FTCD_N"/>
    <property type="match status" value="1"/>
</dbReference>
<dbReference type="PANTHER" id="PTHR12234">
    <property type="entry name" value="FORMIMINOTRANSFERASE-CYCLODEAMINASE"/>
    <property type="match status" value="1"/>
</dbReference>
<sequence length="346" mass="38577">MEEHKHTDKEKAKAKLTMMKSKVICCKLYISESQNAKVVDAISRVGQKDPEVVLLSKFEDDHYNRVRYTLASYIINDSATGKEAFSPMRRVLLEMIEVAFSSINLELHTGTHPRIGVIDDMSFHPLNQATMEEAAQLAKMVASDIGNCLQGLSNLLSFSLNNCHSIHNFLYFSLYSVPVFLYGVAHPTSKPVTAVRRELGYYRPNDMGIQWTGQVLPDMLPMKPDEGPDHVSGERGAIMIGAGPLPLSYNVPVLSKDIPTVRRITRRVTGRGGGFPTVQALALSHGDDCTEIACFIDPDHVSTDQVQRLVEQIAAEQGLEVDKGYYTDFTKDMMLDKYFNTMLAVD</sequence>
<evidence type="ECO:0000313" key="3">
    <source>
        <dbReference type="Proteomes" id="UP000729402"/>
    </source>
</evidence>
<accession>A0A8J5SBJ6</accession>
<keyword evidence="3" id="KW-1185">Reference proteome</keyword>
<name>A0A8J5SBJ6_ZIZPA</name>
<dbReference type="AlphaFoldDB" id="A0A8J5SBJ6"/>
<organism evidence="2 3">
    <name type="scientific">Zizania palustris</name>
    <name type="common">Northern wild rice</name>
    <dbReference type="NCBI Taxonomy" id="103762"/>
    <lineage>
        <taxon>Eukaryota</taxon>
        <taxon>Viridiplantae</taxon>
        <taxon>Streptophyta</taxon>
        <taxon>Embryophyta</taxon>
        <taxon>Tracheophyta</taxon>
        <taxon>Spermatophyta</taxon>
        <taxon>Magnoliopsida</taxon>
        <taxon>Liliopsida</taxon>
        <taxon>Poales</taxon>
        <taxon>Poaceae</taxon>
        <taxon>BOP clade</taxon>
        <taxon>Oryzoideae</taxon>
        <taxon>Oryzeae</taxon>
        <taxon>Zizaniinae</taxon>
        <taxon>Zizania</taxon>
    </lineage>
</organism>